<dbReference type="PANTHER" id="PTHR45638">
    <property type="entry name" value="CYCLIC NUCLEOTIDE-GATED CATION CHANNEL SUBUNIT A"/>
    <property type="match status" value="1"/>
</dbReference>
<dbReference type="Gene3D" id="1.10.287.70">
    <property type="match status" value="1"/>
</dbReference>
<feature type="transmembrane region" description="Helical" evidence="9">
    <location>
        <begin position="47"/>
        <end position="66"/>
    </location>
</feature>
<sequence>MMTGAGVKRPDPPWHLKTYLEVPRSTEERQELADPAFTPFFGRVWHVLLLLIVGFYFNIVPFHIGIPNQCKGALLAIEFATDLILLVDLGLRLVVRQCDQIRESGALFPNDFRTVGSTIQNLPSNFPVLLIALASGQDPNALWVRIVRVVKIFRSREIYVELNRKPTSHTVVVLSRTFRLVLLLWIISLWAGCLLLAISRALSDGWIDSYEGGIRQTDTSYELMTAVLMAQGALTGAQFGNIFPVNYPFEILFCIAIMLVGVFVYSTIFAVFGSTIQNIHSQQYLRRNYVEALTHYMKSRRLPKKHCEQILEYYERYDPSYGVMMDQTFFGLPISVQLAVASLRYSVMFKTVPLFRFCDNVLLRELAVRVRQRVYLPGHAMVTQGSLVQDFVWISDGVASVMREETGTEIMRLTENHWFGERALIWPSKARVTLVAVTPCKCAMVLQEDWADVFKGFPPPEEIFAPLLGPQEENALVCNNLSVPEDAAEDDMESGTVFSDVLSSQVRGSNRGSHSRPTTSEGASLHHHTQKDWRPSAYTYKRVSASSQGSVHDVYAGSSADEREGDVDGDGDDEDEFEGERIKLYADDEMSEHHGHHGSILGAVSGRRSTVAEVARMKAVMDNFEKEAADVHKGLIKQKTKKMGGGPVSLLKKKTTRGLGGDGDQLGKSKSQAHSLFRQGTESHRPSVEVEESGLLTENKNVSTLLPRGGDSASSSSCAKVSPSPLSVCPEELEVVLPLKGEGREKGEGDAKERHISSRQVEEPVVFAGREENSGGGAAASSFSSPSAAFPGTEQADLPGTVSDEIEREGDGHSPRFPGASPKLNQ</sequence>
<dbReference type="AlphaFoldDB" id="A0A0G4G8L0"/>
<evidence type="ECO:0000256" key="6">
    <source>
        <dbReference type="ARBA" id="ARBA00023136"/>
    </source>
</evidence>
<organism evidence="11">
    <name type="scientific">Chromera velia CCMP2878</name>
    <dbReference type="NCBI Taxonomy" id="1169474"/>
    <lineage>
        <taxon>Eukaryota</taxon>
        <taxon>Sar</taxon>
        <taxon>Alveolata</taxon>
        <taxon>Colpodellida</taxon>
        <taxon>Chromeraceae</taxon>
        <taxon>Chromera</taxon>
    </lineage>
</organism>
<evidence type="ECO:0000259" key="10">
    <source>
        <dbReference type="PROSITE" id="PS50042"/>
    </source>
</evidence>
<feature type="transmembrane region" description="Helical" evidence="9">
    <location>
        <begin position="251"/>
        <end position="272"/>
    </location>
</feature>
<feature type="region of interest" description="Disordered" evidence="8">
    <location>
        <begin position="739"/>
        <end position="826"/>
    </location>
</feature>
<dbReference type="InterPro" id="IPR050866">
    <property type="entry name" value="CNG_cation_channel"/>
</dbReference>
<evidence type="ECO:0000256" key="8">
    <source>
        <dbReference type="SAM" id="MobiDB-lite"/>
    </source>
</evidence>
<feature type="region of interest" description="Disordered" evidence="8">
    <location>
        <begin position="504"/>
        <end position="532"/>
    </location>
</feature>
<evidence type="ECO:0000313" key="11">
    <source>
        <dbReference type="EMBL" id="CEM25140.1"/>
    </source>
</evidence>
<feature type="compositionally biased region" description="Polar residues" evidence="8">
    <location>
        <begin position="668"/>
        <end position="680"/>
    </location>
</feature>
<proteinExistence type="predicted"/>
<evidence type="ECO:0000256" key="2">
    <source>
        <dbReference type="ARBA" id="ARBA00022448"/>
    </source>
</evidence>
<gene>
    <name evidence="11" type="ORF">Cvel_20754</name>
</gene>
<dbReference type="PANTHER" id="PTHR45638:SF11">
    <property type="entry name" value="CYCLIC NUCLEOTIDE-GATED CATION CHANNEL SUBUNIT A"/>
    <property type="match status" value="1"/>
</dbReference>
<accession>A0A0G4G8L0</accession>
<keyword evidence="7" id="KW-1071">Ligand-gated ion channel</keyword>
<keyword evidence="2" id="KW-0813">Transport</keyword>
<dbReference type="Pfam" id="PF00520">
    <property type="entry name" value="Ion_trans"/>
    <property type="match status" value="1"/>
</dbReference>
<feature type="compositionally biased region" description="Basic and acidic residues" evidence="8">
    <location>
        <begin position="741"/>
        <end position="762"/>
    </location>
</feature>
<dbReference type="VEuPathDB" id="CryptoDB:Cvel_20754"/>
<dbReference type="GO" id="GO:0044877">
    <property type="term" value="F:protein-containing complex binding"/>
    <property type="evidence" value="ECO:0007669"/>
    <property type="project" value="TreeGrafter"/>
</dbReference>
<reference evidence="11" key="1">
    <citation type="submission" date="2014-11" db="EMBL/GenBank/DDBJ databases">
        <authorList>
            <person name="Otto D Thomas"/>
            <person name="Naeem Raeece"/>
        </authorList>
    </citation>
    <scope>NUCLEOTIDE SEQUENCE</scope>
</reference>
<evidence type="ECO:0000256" key="7">
    <source>
        <dbReference type="ARBA" id="ARBA00023286"/>
    </source>
</evidence>
<dbReference type="InterPro" id="IPR014710">
    <property type="entry name" value="RmlC-like_jellyroll"/>
</dbReference>
<evidence type="ECO:0000256" key="1">
    <source>
        <dbReference type="ARBA" id="ARBA00004141"/>
    </source>
</evidence>
<feature type="transmembrane region" description="Helical" evidence="9">
    <location>
        <begin position="180"/>
        <end position="203"/>
    </location>
</feature>
<dbReference type="CDD" id="cd00038">
    <property type="entry name" value="CAP_ED"/>
    <property type="match status" value="1"/>
</dbReference>
<feature type="region of interest" description="Disordered" evidence="8">
    <location>
        <begin position="640"/>
        <end position="693"/>
    </location>
</feature>
<feature type="compositionally biased region" description="Polar residues" evidence="8">
    <location>
        <begin position="504"/>
        <end position="522"/>
    </location>
</feature>
<feature type="compositionally biased region" description="Low complexity" evidence="8">
    <location>
        <begin position="779"/>
        <end position="792"/>
    </location>
</feature>
<evidence type="ECO:0000256" key="9">
    <source>
        <dbReference type="SAM" id="Phobius"/>
    </source>
</evidence>
<keyword evidence="5" id="KW-0406">Ion transport</keyword>
<keyword evidence="7" id="KW-0407">Ion channel</keyword>
<dbReference type="Gene3D" id="2.60.120.10">
    <property type="entry name" value="Jelly Rolls"/>
    <property type="match status" value="1"/>
</dbReference>
<feature type="domain" description="Cyclic nucleotide-binding" evidence="10">
    <location>
        <begin position="354"/>
        <end position="445"/>
    </location>
</feature>
<protein>
    <recommendedName>
        <fullName evidence="10">Cyclic nucleotide-binding domain-containing protein</fullName>
    </recommendedName>
</protein>
<name>A0A0G4G8L0_9ALVE</name>
<dbReference type="InterPro" id="IPR018490">
    <property type="entry name" value="cNMP-bd_dom_sf"/>
</dbReference>
<comment type="subcellular location">
    <subcellularLocation>
        <location evidence="1">Membrane</location>
        <topology evidence="1">Multi-pass membrane protein</topology>
    </subcellularLocation>
</comment>
<dbReference type="PROSITE" id="PS50042">
    <property type="entry name" value="CNMP_BINDING_3"/>
    <property type="match status" value="1"/>
</dbReference>
<feature type="region of interest" description="Disordered" evidence="8">
    <location>
        <begin position="549"/>
        <end position="575"/>
    </location>
</feature>
<dbReference type="SUPFAM" id="SSF51206">
    <property type="entry name" value="cAMP-binding domain-like"/>
    <property type="match status" value="1"/>
</dbReference>
<dbReference type="InterPro" id="IPR005821">
    <property type="entry name" value="Ion_trans_dom"/>
</dbReference>
<dbReference type="EMBL" id="CDMZ01000983">
    <property type="protein sequence ID" value="CEM25140.1"/>
    <property type="molecule type" value="Genomic_DNA"/>
</dbReference>
<evidence type="ECO:0000256" key="4">
    <source>
        <dbReference type="ARBA" id="ARBA00022989"/>
    </source>
</evidence>
<evidence type="ECO:0000256" key="3">
    <source>
        <dbReference type="ARBA" id="ARBA00022692"/>
    </source>
</evidence>
<keyword evidence="6 9" id="KW-0472">Membrane</keyword>
<keyword evidence="3 9" id="KW-0812">Transmembrane</keyword>
<dbReference type="GO" id="GO:0016020">
    <property type="term" value="C:membrane"/>
    <property type="evidence" value="ECO:0007669"/>
    <property type="project" value="UniProtKB-SubCell"/>
</dbReference>
<dbReference type="SUPFAM" id="SSF81324">
    <property type="entry name" value="Voltage-gated potassium channels"/>
    <property type="match status" value="1"/>
</dbReference>
<dbReference type="GO" id="GO:0005221">
    <property type="term" value="F:intracellularly cyclic nucleotide-activated monoatomic cation channel activity"/>
    <property type="evidence" value="ECO:0007669"/>
    <property type="project" value="InterPro"/>
</dbReference>
<feature type="transmembrane region" description="Helical" evidence="9">
    <location>
        <begin position="223"/>
        <end position="244"/>
    </location>
</feature>
<evidence type="ECO:0000256" key="5">
    <source>
        <dbReference type="ARBA" id="ARBA00023065"/>
    </source>
</evidence>
<keyword evidence="4 9" id="KW-1133">Transmembrane helix</keyword>
<feature type="compositionally biased region" description="Acidic residues" evidence="8">
    <location>
        <begin position="563"/>
        <end position="575"/>
    </location>
</feature>
<dbReference type="Pfam" id="PF00027">
    <property type="entry name" value="cNMP_binding"/>
    <property type="match status" value="1"/>
</dbReference>
<dbReference type="InterPro" id="IPR000595">
    <property type="entry name" value="cNMP-bd_dom"/>
</dbReference>